<proteinExistence type="predicted"/>
<feature type="domain" description="Protein kinase" evidence="3">
    <location>
        <begin position="1"/>
        <end position="184"/>
    </location>
</feature>
<dbReference type="HOGENOM" id="CLU_000288_7_18_1"/>
<dbReference type="PANTHER" id="PTHR27001">
    <property type="entry name" value="OS01G0253100 PROTEIN"/>
    <property type="match status" value="1"/>
</dbReference>
<dbReference type="InterPro" id="IPR011009">
    <property type="entry name" value="Kinase-like_dom_sf"/>
</dbReference>
<dbReference type="EMBL" id="KN823153">
    <property type="protein sequence ID" value="KIO20984.1"/>
    <property type="molecule type" value="Genomic_DNA"/>
</dbReference>
<dbReference type="Gene3D" id="1.10.510.10">
    <property type="entry name" value="Transferase(Phosphotransferase) domain 1"/>
    <property type="match status" value="1"/>
</dbReference>
<evidence type="ECO:0000313" key="5">
    <source>
        <dbReference type="Proteomes" id="UP000054248"/>
    </source>
</evidence>
<keyword evidence="2" id="KW-0067">ATP-binding</keyword>
<reference evidence="4 5" key="1">
    <citation type="submission" date="2014-04" db="EMBL/GenBank/DDBJ databases">
        <authorList>
            <consortium name="DOE Joint Genome Institute"/>
            <person name="Kuo A."/>
            <person name="Girlanda M."/>
            <person name="Perotto S."/>
            <person name="Kohler A."/>
            <person name="Nagy L.G."/>
            <person name="Floudas D."/>
            <person name="Copeland A."/>
            <person name="Barry K.W."/>
            <person name="Cichocki N."/>
            <person name="Veneault-Fourrey C."/>
            <person name="LaButti K."/>
            <person name="Lindquist E.A."/>
            <person name="Lipzen A."/>
            <person name="Lundell T."/>
            <person name="Morin E."/>
            <person name="Murat C."/>
            <person name="Sun H."/>
            <person name="Tunlid A."/>
            <person name="Henrissat B."/>
            <person name="Grigoriev I.V."/>
            <person name="Hibbett D.S."/>
            <person name="Martin F."/>
            <person name="Nordberg H.P."/>
            <person name="Cantor M.N."/>
            <person name="Hua S.X."/>
        </authorList>
    </citation>
    <scope>NUCLEOTIDE SEQUENCE [LARGE SCALE GENOMIC DNA]</scope>
    <source>
        <strain evidence="4 5">MUT 4182</strain>
    </source>
</reference>
<keyword evidence="5" id="KW-1185">Reference proteome</keyword>
<dbReference type="PROSITE" id="PS50011">
    <property type="entry name" value="PROTEIN_KINASE_DOM"/>
    <property type="match status" value="1"/>
</dbReference>
<evidence type="ECO:0000259" key="3">
    <source>
        <dbReference type="PROSITE" id="PS50011"/>
    </source>
</evidence>
<organism evidence="4 5">
    <name type="scientific">Tulasnella calospora MUT 4182</name>
    <dbReference type="NCBI Taxonomy" id="1051891"/>
    <lineage>
        <taxon>Eukaryota</taxon>
        <taxon>Fungi</taxon>
        <taxon>Dikarya</taxon>
        <taxon>Basidiomycota</taxon>
        <taxon>Agaricomycotina</taxon>
        <taxon>Agaricomycetes</taxon>
        <taxon>Cantharellales</taxon>
        <taxon>Tulasnellaceae</taxon>
        <taxon>Tulasnella</taxon>
    </lineage>
</organism>
<protein>
    <recommendedName>
        <fullName evidence="3">Protein kinase domain-containing protein</fullName>
    </recommendedName>
</protein>
<evidence type="ECO:0000256" key="1">
    <source>
        <dbReference type="ARBA" id="ARBA00022741"/>
    </source>
</evidence>
<reference evidence="5" key="2">
    <citation type="submission" date="2015-01" db="EMBL/GenBank/DDBJ databases">
        <title>Evolutionary Origins and Diversification of the Mycorrhizal Mutualists.</title>
        <authorList>
            <consortium name="DOE Joint Genome Institute"/>
            <consortium name="Mycorrhizal Genomics Consortium"/>
            <person name="Kohler A."/>
            <person name="Kuo A."/>
            <person name="Nagy L.G."/>
            <person name="Floudas D."/>
            <person name="Copeland A."/>
            <person name="Barry K.W."/>
            <person name="Cichocki N."/>
            <person name="Veneault-Fourrey C."/>
            <person name="LaButti K."/>
            <person name="Lindquist E.A."/>
            <person name="Lipzen A."/>
            <person name="Lundell T."/>
            <person name="Morin E."/>
            <person name="Murat C."/>
            <person name="Riley R."/>
            <person name="Ohm R."/>
            <person name="Sun H."/>
            <person name="Tunlid A."/>
            <person name="Henrissat B."/>
            <person name="Grigoriev I.V."/>
            <person name="Hibbett D.S."/>
            <person name="Martin F."/>
        </authorList>
    </citation>
    <scope>NUCLEOTIDE SEQUENCE [LARGE SCALE GENOMIC DNA]</scope>
    <source>
        <strain evidence="5">MUT 4182</strain>
    </source>
</reference>
<keyword evidence="1" id="KW-0547">Nucleotide-binding</keyword>
<dbReference type="InterPro" id="IPR000719">
    <property type="entry name" value="Prot_kinase_dom"/>
</dbReference>
<gene>
    <name evidence="4" type="ORF">M407DRAFT_80916</name>
</gene>
<dbReference type="OrthoDB" id="4062651at2759"/>
<dbReference type="InterPro" id="IPR001245">
    <property type="entry name" value="Ser-Thr/Tyr_kinase_cat_dom"/>
</dbReference>
<dbReference type="Proteomes" id="UP000054248">
    <property type="component" value="Unassembled WGS sequence"/>
</dbReference>
<evidence type="ECO:0000256" key="2">
    <source>
        <dbReference type="ARBA" id="ARBA00022840"/>
    </source>
</evidence>
<dbReference type="PANTHER" id="PTHR27001:SF931">
    <property type="entry name" value="OS11G0664100 PROTEIN"/>
    <property type="match status" value="1"/>
</dbReference>
<dbReference type="GO" id="GO:0005886">
    <property type="term" value="C:plasma membrane"/>
    <property type="evidence" value="ECO:0007669"/>
    <property type="project" value="TreeGrafter"/>
</dbReference>
<dbReference type="GO" id="GO:0005524">
    <property type="term" value="F:ATP binding"/>
    <property type="evidence" value="ECO:0007669"/>
    <property type="project" value="UniProtKB-KW"/>
</dbReference>
<name>A0A0C3QA79_9AGAM</name>
<dbReference type="Pfam" id="PF07714">
    <property type="entry name" value="PK_Tyr_Ser-Thr"/>
    <property type="match status" value="1"/>
</dbReference>
<dbReference type="AlphaFoldDB" id="A0A0C3QA79"/>
<accession>A0A0C3QA79</accession>
<feature type="non-terminal residue" evidence="4">
    <location>
        <position position="1"/>
    </location>
</feature>
<dbReference type="SUPFAM" id="SSF56112">
    <property type="entry name" value="Protein kinase-like (PK-like)"/>
    <property type="match status" value="1"/>
</dbReference>
<sequence>ILCQLKQWTSLKHPSVLPFVGYQWQDEPILIFPHFENGNILHYLKVNPHADRLKLLAQIAQGLSFLHSESIIHGSVKPSNVIISDEGSAMLMDFGMAPDLRVAERHITRALLDQDLVGYMSPELVEDQVFTAASDVYSYGALTLHVGGSNAGNRYVSDSRRLRIDHIRIPAVSQVLLRAYSERN</sequence>
<dbReference type="GO" id="GO:0004672">
    <property type="term" value="F:protein kinase activity"/>
    <property type="evidence" value="ECO:0007669"/>
    <property type="project" value="InterPro"/>
</dbReference>
<dbReference type="STRING" id="1051891.A0A0C3QA79"/>
<evidence type="ECO:0000313" key="4">
    <source>
        <dbReference type="EMBL" id="KIO20984.1"/>
    </source>
</evidence>